<dbReference type="Proteomes" id="UP000061839">
    <property type="component" value="Chromosome"/>
</dbReference>
<sequence length="216" mass="23949">MTICVSQFNDHSAAFQRETAAPEADFIVLDEAGDFSYHRCQKTLVQAFEAPSEAICIVDRAGLVYGLLHDADRQLKLSASRGLVEFHWLRQAWLRTQNLRPQSYPLHRLSPASSVTLLNGMFEALQLEHSPSIDLAAWTVRLPDATQHPVSLAAVEQSLAELDSLDHVVVQDPFGHCYCPVRHQTHRFLASAAGFISYQEISPSVSSPLSGLSRRG</sequence>
<dbReference type="KEGG" id="ari:UM93_04620"/>
<keyword evidence="2" id="KW-1185">Reference proteome</keyword>
<accession>A0A0D4BXC1</accession>
<protein>
    <submittedName>
        <fullName evidence="1">Uncharacterized protein</fullName>
    </submittedName>
</protein>
<evidence type="ECO:0000313" key="1">
    <source>
        <dbReference type="EMBL" id="AJT40973.1"/>
    </source>
</evidence>
<dbReference type="RefSeq" id="WP_045073969.1">
    <property type="nucleotide sequence ID" value="NZ_CP011005.1"/>
</dbReference>
<name>A0A0D4BXC1_9MICC</name>
<dbReference type="HOGENOM" id="CLU_111018_0_0_11"/>
<dbReference type="EMBL" id="CP011005">
    <property type="protein sequence ID" value="AJT40973.1"/>
    <property type="molecule type" value="Genomic_DNA"/>
</dbReference>
<organism evidence="1 2">
    <name type="scientific">Psychromicrobium lacuslunae</name>
    <dbReference type="NCBI Taxonomy" id="1618207"/>
    <lineage>
        <taxon>Bacteria</taxon>
        <taxon>Bacillati</taxon>
        <taxon>Actinomycetota</taxon>
        <taxon>Actinomycetes</taxon>
        <taxon>Micrococcales</taxon>
        <taxon>Micrococcaceae</taxon>
        <taxon>Psychromicrobium</taxon>
    </lineage>
</organism>
<proteinExistence type="predicted"/>
<evidence type="ECO:0000313" key="2">
    <source>
        <dbReference type="Proteomes" id="UP000061839"/>
    </source>
</evidence>
<dbReference type="AlphaFoldDB" id="A0A0D4BXC1"/>
<dbReference type="OrthoDB" id="4943913at2"/>
<gene>
    <name evidence="1" type="ORF">UM93_04620</name>
</gene>
<reference evidence="1 2" key="1">
    <citation type="journal article" date="2015" name="Genome Announc.">
        <title>Complete Genome Sequencing of Protease-Producing Novel Arthrobacter sp. Strain IHBB 11108 Using PacBio Single-Molecule Real-Time Sequencing Technology.</title>
        <authorList>
            <person name="Kiran S."/>
            <person name="Swarnkar M.K."/>
            <person name="Pal M."/>
            <person name="Thakur R."/>
            <person name="Tewari R."/>
            <person name="Singh A.K."/>
            <person name="Gulati A."/>
        </authorList>
    </citation>
    <scope>NUCLEOTIDE SEQUENCE [LARGE SCALE GENOMIC DNA]</scope>
    <source>
        <strain evidence="1 2">IHBB 11108</strain>
    </source>
</reference>
<dbReference type="PATRIC" id="fig|1618207.4.peg.939"/>